<dbReference type="InterPro" id="IPR015424">
    <property type="entry name" value="PyrdxlP-dep_Trfase"/>
</dbReference>
<sequence length="368" mass="39006">MSRTPLELPDFPWDSLVPFADRARSHPDGFVDLSVGSPVDPTPQLIRDSLAAATDAHAYPQTAGSPALREAIVDWFARRRGVDDLSTANVLPTIGSKELVALLPMLLGLGRGDVVVHPSVAYPTYAIGAALVGASALASDDPEEWPAETRLVWLNSPGNPDGRVLDVDSLRGAVARARELGAVVVSDECYAELNWAGPDPTPSILDPRVIEGRRSSVLAVYSLSKQSNLAGYRAGFVAGCSDLIGELLAVRKHIGLIPPAPVQAAMITALGDDAHVAAQRELYRARRARLVPALRAAGFRIDDSDAGLYLWATKGQDSWLTVSELADAGILVVPGTFYGESPAEHVRIALTASDAAIAEAVARLDLFS</sequence>
<dbReference type="PANTHER" id="PTHR42832">
    <property type="entry name" value="AMINO ACID AMINOTRANSFERASE"/>
    <property type="match status" value="1"/>
</dbReference>
<feature type="domain" description="Aminotransferase class I/classII large" evidence="5">
    <location>
        <begin position="31"/>
        <end position="364"/>
    </location>
</feature>
<dbReference type="Pfam" id="PF00155">
    <property type="entry name" value="Aminotran_1_2"/>
    <property type="match status" value="1"/>
</dbReference>
<dbReference type="InterPro" id="IPR019880">
    <property type="entry name" value="OxyQ"/>
</dbReference>
<proteinExistence type="inferred from homology"/>
<keyword evidence="2 4" id="KW-0032">Aminotransferase</keyword>
<keyword evidence="7" id="KW-1185">Reference proteome</keyword>
<evidence type="ECO:0000256" key="4">
    <source>
        <dbReference type="RuleBase" id="RU000481"/>
    </source>
</evidence>
<dbReference type="GO" id="GO:0009016">
    <property type="term" value="F:succinyldiaminopimelate transaminase activity"/>
    <property type="evidence" value="ECO:0007669"/>
    <property type="project" value="UniProtKB-EC"/>
</dbReference>
<dbReference type="Gene3D" id="3.40.640.10">
    <property type="entry name" value="Type I PLP-dependent aspartate aminotransferase-like (Major domain)"/>
    <property type="match status" value="1"/>
</dbReference>
<keyword evidence="3 4" id="KW-0808">Transferase</keyword>
<gene>
    <name evidence="6" type="primary">dapC</name>
    <name evidence="6" type="ORF">Q5716_03630</name>
</gene>
<evidence type="ECO:0000256" key="2">
    <source>
        <dbReference type="ARBA" id="ARBA00022576"/>
    </source>
</evidence>
<dbReference type="InterPro" id="IPR015422">
    <property type="entry name" value="PyrdxlP-dep_Trfase_small"/>
</dbReference>
<dbReference type="InterPro" id="IPR004838">
    <property type="entry name" value="NHTrfase_class1_PyrdxlP-BS"/>
</dbReference>
<accession>A0ABT9BJV9</accession>
<dbReference type="PANTHER" id="PTHR42832:SF3">
    <property type="entry name" value="L-GLUTAMINE--4-(METHYLSULFANYL)-2-OXOBUTANOATE AMINOTRANSFERASE"/>
    <property type="match status" value="1"/>
</dbReference>
<dbReference type="InterPro" id="IPR050881">
    <property type="entry name" value="LL-DAP_aminotransferase"/>
</dbReference>
<dbReference type="InterPro" id="IPR004839">
    <property type="entry name" value="Aminotransferase_I/II_large"/>
</dbReference>
<name>A0ABT9BJV9_9MICO</name>
<dbReference type="Proteomes" id="UP001241072">
    <property type="component" value="Unassembled WGS sequence"/>
</dbReference>
<comment type="cofactor">
    <cofactor evidence="1 4">
        <name>pyridoxal 5'-phosphate</name>
        <dbReference type="ChEBI" id="CHEBI:597326"/>
    </cofactor>
</comment>
<dbReference type="SUPFAM" id="SSF53383">
    <property type="entry name" value="PLP-dependent transferases"/>
    <property type="match status" value="1"/>
</dbReference>
<dbReference type="RefSeq" id="WP_305001725.1">
    <property type="nucleotide sequence ID" value="NZ_JAUQUB010000001.1"/>
</dbReference>
<protein>
    <recommendedName>
        <fullName evidence="4">Aminotransferase</fullName>
        <ecNumber evidence="4">2.6.1.-</ecNumber>
    </recommendedName>
</protein>
<evidence type="ECO:0000259" key="5">
    <source>
        <dbReference type="Pfam" id="PF00155"/>
    </source>
</evidence>
<dbReference type="NCBIfam" id="TIGR03539">
    <property type="entry name" value="DapC_actino"/>
    <property type="match status" value="1"/>
</dbReference>
<reference evidence="6 7" key="1">
    <citation type="submission" date="2023-07" db="EMBL/GenBank/DDBJ databases">
        <title>Protaetiibacter sp. nov WY-16 isolated from soil.</title>
        <authorList>
            <person name="Liu B."/>
            <person name="Wan Y."/>
        </authorList>
    </citation>
    <scope>NUCLEOTIDE SEQUENCE [LARGE SCALE GENOMIC DNA]</scope>
    <source>
        <strain evidence="6 7">WY-16</strain>
    </source>
</reference>
<comment type="similarity">
    <text evidence="4">Belongs to the class-I pyridoxal-phosphate-dependent aminotransferase family.</text>
</comment>
<dbReference type="CDD" id="cd00609">
    <property type="entry name" value="AAT_like"/>
    <property type="match status" value="1"/>
</dbReference>
<dbReference type="EC" id="2.6.1.-" evidence="4"/>
<evidence type="ECO:0000256" key="1">
    <source>
        <dbReference type="ARBA" id="ARBA00001933"/>
    </source>
</evidence>
<evidence type="ECO:0000313" key="6">
    <source>
        <dbReference type="EMBL" id="MDO7881313.1"/>
    </source>
</evidence>
<dbReference type="PROSITE" id="PS00105">
    <property type="entry name" value="AA_TRANSFER_CLASS_1"/>
    <property type="match status" value="1"/>
</dbReference>
<dbReference type="Gene3D" id="3.90.1150.10">
    <property type="entry name" value="Aspartate Aminotransferase, domain 1"/>
    <property type="match status" value="1"/>
</dbReference>
<comment type="caution">
    <text evidence="6">The sequence shown here is derived from an EMBL/GenBank/DDBJ whole genome shotgun (WGS) entry which is preliminary data.</text>
</comment>
<dbReference type="EMBL" id="JAUQUB010000001">
    <property type="protein sequence ID" value="MDO7881313.1"/>
    <property type="molecule type" value="Genomic_DNA"/>
</dbReference>
<organism evidence="6 7">
    <name type="scientific">Antiquaquibacter soli</name>
    <dbReference type="NCBI Taxonomy" id="3064523"/>
    <lineage>
        <taxon>Bacteria</taxon>
        <taxon>Bacillati</taxon>
        <taxon>Actinomycetota</taxon>
        <taxon>Actinomycetes</taxon>
        <taxon>Micrococcales</taxon>
        <taxon>Microbacteriaceae</taxon>
        <taxon>Antiquaquibacter</taxon>
    </lineage>
</organism>
<evidence type="ECO:0000256" key="3">
    <source>
        <dbReference type="ARBA" id="ARBA00022679"/>
    </source>
</evidence>
<dbReference type="InterPro" id="IPR015421">
    <property type="entry name" value="PyrdxlP-dep_Trfase_major"/>
</dbReference>
<evidence type="ECO:0000313" key="7">
    <source>
        <dbReference type="Proteomes" id="UP001241072"/>
    </source>
</evidence>